<dbReference type="eggNOG" id="COG0778">
    <property type="taxonomic scope" value="Bacteria"/>
</dbReference>
<evidence type="ECO:0000313" key="8">
    <source>
        <dbReference type="EMBL" id="AEE12932.1"/>
    </source>
</evidence>
<dbReference type="AlphaFoldDB" id="F4KKK7"/>
<evidence type="ECO:0000256" key="3">
    <source>
        <dbReference type="ARBA" id="ARBA00022630"/>
    </source>
</evidence>
<dbReference type="CDD" id="cd02136">
    <property type="entry name" value="PnbA_NfnB-like"/>
    <property type="match status" value="1"/>
</dbReference>
<dbReference type="PROSITE" id="PS51257">
    <property type="entry name" value="PROKAR_LIPOPROTEIN"/>
    <property type="match status" value="1"/>
</dbReference>
<name>F4KKK7_PORAD</name>
<dbReference type="EMBL" id="CP002689">
    <property type="protein sequence ID" value="AEE12932.1"/>
    <property type="molecule type" value="Genomic_DNA"/>
</dbReference>
<gene>
    <name evidence="8" type="ordered locus">Poras_0989</name>
</gene>
<evidence type="ECO:0000256" key="4">
    <source>
        <dbReference type="ARBA" id="ARBA00022643"/>
    </source>
</evidence>
<feature type="signal peptide" evidence="6">
    <location>
        <begin position="1"/>
        <end position="19"/>
    </location>
</feature>
<sequence>MLRKWMPLTMTMILLLVGAAACQKATTTDQSNTTEETMRMTTQEKMDIFLTRRSIRRYKPELPSQELLDKVLEAGTYAPSAMGKQSVTIVAVTNRAVRDQLSQLANKARGGDKDQFYGAPAVFVVLADKSLSNNYLQDGALVVGNMQNAAHALGLGTCWVNAAKGIFELEEGQALLKEWGLEGDLVGVACCIIGYPDESPEPAPRKDRYVIHID</sequence>
<dbReference type="InterPro" id="IPR029479">
    <property type="entry name" value="Nitroreductase"/>
</dbReference>
<comment type="cofactor">
    <cofactor evidence="1">
        <name>FMN</name>
        <dbReference type="ChEBI" id="CHEBI:58210"/>
    </cofactor>
</comment>
<keyword evidence="6" id="KW-0732">Signal</keyword>
<evidence type="ECO:0000256" key="6">
    <source>
        <dbReference type="SAM" id="SignalP"/>
    </source>
</evidence>
<keyword evidence="9" id="KW-1185">Reference proteome</keyword>
<proteinExistence type="inferred from homology"/>
<keyword evidence="4" id="KW-0288">FMN</keyword>
<dbReference type="Proteomes" id="UP000006545">
    <property type="component" value="Chromosome"/>
</dbReference>
<accession>F4KKK7</accession>
<dbReference type="OrthoDB" id="9809288at2"/>
<dbReference type="STRING" id="879243.Poras_0989"/>
<evidence type="ECO:0000256" key="1">
    <source>
        <dbReference type="ARBA" id="ARBA00001917"/>
    </source>
</evidence>
<dbReference type="SUPFAM" id="SSF55469">
    <property type="entry name" value="FMN-dependent nitroreductase-like"/>
    <property type="match status" value="1"/>
</dbReference>
<dbReference type="PANTHER" id="PTHR43673">
    <property type="entry name" value="NAD(P)H NITROREDUCTASE YDGI-RELATED"/>
    <property type="match status" value="1"/>
</dbReference>
<dbReference type="RefSeq" id="WP_013760405.1">
    <property type="nucleotide sequence ID" value="NC_015501.1"/>
</dbReference>
<evidence type="ECO:0000313" key="9">
    <source>
        <dbReference type="Proteomes" id="UP000006545"/>
    </source>
</evidence>
<evidence type="ECO:0000256" key="2">
    <source>
        <dbReference type="ARBA" id="ARBA00007118"/>
    </source>
</evidence>
<feature type="domain" description="Nitroreductase" evidence="7">
    <location>
        <begin position="51"/>
        <end position="195"/>
    </location>
</feature>
<dbReference type="HOGENOM" id="CLU_070764_7_0_10"/>
<organism evidence="8 9">
    <name type="scientific">Porphyromonas asaccharolytica (strain ATCC 25260 / DSM 20707 / BCRC 10618 / CCUG 7834 / JCM 6326 / LMG 13178 / VPI 4198 / B440)</name>
    <name type="common">Bacteroides asaccharolyticus</name>
    <dbReference type="NCBI Taxonomy" id="879243"/>
    <lineage>
        <taxon>Bacteria</taxon>
        <taxon>Pseudomonadati</taxon>
        <taxon>Bacteroidota</taxon>
        <taxon>Bacteroidia</taxon>
        <taxon>Bacteroidales</taxon>
        <taxon>Porphyromonadaceae</taxon>
        <taxon>Porphyromonas</taxon>
    </lineage>
</organism>
<evidence type="ECO:0000256" key="5">
    <source>
        <dbReference type="ARBA" id="ARBA00023002"/>
    </source>
</evidence>
<keyword evidence="5" id="KW-0560">Oxidoreductase</keyword>
<evidence type="ECO:0000259" key="7">
    <source>
        <dbReference type="Pfam" id="PF00881"/>
    </source>
</evidence>
<dbReference type="Gene3D" id="3.40.109.10">
    <property type="entry name" value="NADH Oxidase"/>
    <property type="match status" value="1"/>
</dbReference>
<keyword evidence="3" id="KW-0285">Flavoprotein</keyword>
<dbReference type="KEGG" id="pah:Poras_0989"/>
<dbReference type="GO" id="GO:0016491">
    <property type="term" value="F:oxidoreductase activity"/>
    <property type="evidence" value="ECO:0007669"/>
    <property type="project" value="UniProtKB-KW"/>
</dbReference>
<reference evidence="9" key="1">
    <citation type="submission" date="2011-04" db="EMBL/GenBank/DDBJ databases">
        <title>The complete genome of Porphyromonas asaccharolytica DSM 20707.</title>
        <authorList>
            <person name="Lucas S."/>
            <person name="Han J."/>
            <person name="Lapidus A."/>
            <person name="Bruce D."/>
            <person name="Goodwin L."/>
            <person name="Pitluck S."/>
            <person name="Peters L."/>
            <person name="Kyrpides N."/>
            <person name="Mavromatis K."/>
            <person name="Ivanova N."/>
            <person name="Ovchinnikova G."/>
            <person name="Pagani I."/>
            <person name="Lu M."/>
            <person name="Detter J.C."/>
            <person name="Tapia R."/>
            <person name="Han C."/>
            <person name="Land M."/>
            <person name="Hauser L."/>
            <person name="Markowitz V."/>
            <person name="Cheng J.-F."/>
            <person name="Hugenholtz P."/>
            <person name="Woyke T."/>
            <person name="Wu D."/>
            <person name="Gronow S."/>
            <person name="Wellnitz S."/>
            <person name="Brambilla E."/>
            <person name="Klenk H.-P."/>
            <person name="Eisen J.A."/>
        </authorList>
    </citation>
    <scope>NUCLEOTIDE SEQUENCE [LARGE SCALE GENOMIC DNA]</scope>
    <source>
        <strain evidence="9">ATCC 25260 / DSM 20707 / VPI 4198</strain>
    </source>
</reference>
<dbReference type="PANTHER" id="PTHR43673:SF2">
    <property type="entry name" value="NITROREDUCTASE"/>
    <property type="match status" value="1"/>
</dbReference>
<dbReference type="InterPro" id="IPR000415">
    <property type="entry name" value="Nitroreductase-like"/>
</dbReference>
<feature type="chain" id="PRO_5003315722" evidence="6">
    <location>
        <begin position="20"/>
        <end position="214"/>
    </location>
</feature>
<comment type="similarity">
    <text evidence="2">Belongs to the nitroreductase family.</text>
</comment>
<dbReference type="Pfam" id="PF00881">
    <property type="entry name" value="Nitroreductase"/>
    <property type="match status" value="1"/>
</dbReference>
<protein>
    <submittedName>
        <fullName evidence="8">Nitroreductase</fullName>
    </submittedName>
</protein>